<keyword evidence="2" id="KW-1185">Reference proteome</keyword>
<dbReference type="Proteomes" id="UP001322744">
    <property type="component" value="Chromosome"/>
</dbReference>
<evidence type="ECO:0000313" key="1">
    <source>
        <dbReference type="EMBL" id="WPX09475.1"/>
    </source>
</evidence>
<proteinExistence type="predicted"/>
<protein>
    <submittedName>
        <fullName evidence="1">Uncharacterized protein</fullName>
    </submittedName>
</protein>
<reference evidence="1 2" key="1">
    <citation type="submission" date="2023-12" db="EMBL/GenBank/DDBJ databases">
        <authorList>
            <person name="Manesh M.J.H."/>
            <person name="Bing R.G."/>
            <person name="Willard D.J."/>
            <person name="Kelly R.M."/>
        </authorList>
    </citation>
    <scope>NUCLEOTIDE SEQUENCE [LARGE SCALE GENOMIC DNA]</scope>
    <source>
        <strain evidence="1 2">DSM 8977</strain>
    </source>
</reference>
<gene>
    <name evidence="1" type="ORF">SOJ16_000686</name>
</gene>
<sequence>MAIEDFKEKGKEDPLFTELAKIVEKNNGLWCKEAEDFLLENAKKI</sequence>
<dbReference type="EMBL" id="CP139957">
    <property type="protein sequence ID" value="WPX09475.1"/>
    <property type="molecule type" value="Genomic_DNA"/>
</dbReference>
<organism evidence="1 2">
    <name type="scientific">Anaerocellum danielii</name>
    <dbReference type="NCBI Taxonomy" id="1387557"/>
    <lineage>
        <taxon>Bacteria</taxon>
        <taxon>Bacillati</taxon>
        <taxon>Bacillota</taxon>
        <taxon>Bacillota incertae sedis</taxon>
        <taxon>Caldicellulosiruptorales</taxon>
        <taxon>Caldicellulosiruptoraceae</taxon>
        <taxon>Anaerocellum</taxon>
    </lineage>
</organism>
<evidence type="ECO:0000313" key="2">
    <source>
        <dbReference type="Proteomes" id="UP001322744"/>
    </source>
</evidence>
<accession>A0ABZ0U1B8</accession>
<name>A0ABZ0U1B8_9FIRM</name>